<dbReference type="EMBL" id="UINC01195160">
    <property type="protein sequence ID" value="SVE11593.1"/>
    <property type="molecule type" value="Genomic_DNA"/>
</dbReference>
<dbReference type="GO" id="GO:1990133">
    <property type="term" value="C:molybdopterin adenylyltransferase complex"/>
    <property type="evidence" value="ECO:0007669"/>
    <property type="project" value="TreeGrafter"/>
</dbReference>
<dbReference type="CDD" id="cd00754">
    <property type="entry name" value="Ubl_MoaD"/>
    <property type="match status" value="1"/>
</dbReference>
<evidence type="ECO:0000313" key="4">
    <source>
        <dbReference type="EMBL" id="SVE11593.1"/>
    </source>
</evidence>
<dbReference type="AlphaFoldDB" id="A0A383AVK0"/>
<dbReference type="PANTHER" id="PTHR33359">
    <property type="entry name" value="MOLYBDOPTERIN SYNTHASE SULFUR CARRIER SUBUNIT"/>
    <property type="match status" value="1"/>
</dbReference>
<dbReference type="GO" id="GO:0006777">
    <property type="term" value="P:Mo-molybdopterin cofactor biosynthetic process"/>
    <property type="evidence" value="ECO:0007669"/>
    <property type="project" value="UniProtKB-KW"/>
</dbReference>
<dbReference type="InterPro" id="IPR044672">
    <property type="entry name" value="MOCS2A"/>
</dbReference>
<dbReference type="PANTHER" id="PTHR33359:SF1">
    <property type="entry name" value="MOLYBDOPTERIN SYNTHASE SULFUR CARRIER SUBUNIT"/>
    <property type="match status" value="1"/>
</dbReference>
<name>A0A383AVK0_9ZZZZ</name>
<dbReference type="Gene3D" id="3.10.20.30">
    <property type="match status" value="1"/>
</dbReference>
<dbReference type="NCBIfam" id="TIGR01687">
    <property type="entry name" value="moaD_arch"/>
    <property type="match status" value="1"/>
</dbReference>
<evidence type="ECO:0000256" key="1">
    <source>
        <dbReference type="ARBA" id="ARBA00005046"/>
    </source>
</evidence>
<dbReference type="NCBIfam" id="TIGR01682">
    <property type="entry name" value="moaD"/>
    <property type="match status" value="1"/>
</dbReference>
<organism evidence="4">
    <name type="scientific">marine metagenome</name>
    <dbReference type="NCBI Taxonomy" id="408172"/>
    <lineage>
        <taxon>unclassified sequences</taxon>
        <taxon>metagenomes</taxon>
        <taxon>ecological metagenomes</taxon>
    </lineage>
</organism>
<dbReference type="InterPro" id="IPR016155">
    <property type="entry name" value="Mopterin_synth/thiamin_S_b"/>
</dbReference>
<protein>
    <recommendedName>
        <fullName evidence="5">Molybdopterin synthase sulfur carrier subunit</fullName>
    </recommendedName>
</protein>
<evidence type="ECO:0000256" key="2">
    <source>
        <dbReference type="ARBA" id="ARBA00022741"/>
    </source>
</evidence>
<dbReference type="SUPFAM" id="SSF54285">
    <property type="entry name" value="MoaD/ThiS"/>
    <property type="match status" value="1"/>
</dbReference>
<dbReference type="FunFam" id="3.10.20.30:FF:000010">
    <property type="entry name" value="Molybdopterin synthase sulfur carrier subunit"/>
    <property type="match status" value="1"/>
</dbReference>
<keyword evidence="3" id="KW-0501">Molybdenum cofactor biosynthesis</keyword>
<keyword evidence="2" id="KW-0547">Nucleotide-binding</keyword>
<comment type="pathway">
    <text evidence="1">Cofactor biosynthesis; molybdopterin biosynthesis.</text>
</comment>
<dbReference type="Pfam" id="PF02597">
    <property type="entry name" value="ThiS"/>
    <property type="match status" value="1"/>
</dbReference>
<gene>
    <name evidence="4" type="ORF">METZ01_LOCUS464447</name>
</gene>
<accession>A0A383AVK0</accession>
<evidence type="ECO:0000256" key="3">
    <source>
        <dbReference type="ARBA" id="ARBA00023150"/>
    </source>
</evidence>
<reference evidence="4" key="1">
    <citation type="submission" date="2018-05" db="EMBL/GenBank/DDBJ databases">
        <authorList>
            <person name="Lanie J.A."/>
            <person name="Ng W.-L."/>
            <person name="Kazmierczak K.M."/>
            <person name="Andrzejewski T.M."/>
            <person name="Davidsen T.M."/>
            <person name="Wayne K.J."/>
            <person name="Tettelin H."/>
            <person name="Glass J.I."/>
            <person name="Rusch D."/>
            <person name="Podicherti R."/>
            <person name="Tsui H.-C.T."/>
            <person name="Winkler M.E."/>
        </authorList>
    </citation>
    <scope>NUCLEOTIDE SEQUENCE</scope>
</reference>
<sequence>MNVLYFAWLRTKIGIGEETLELPGEVATVGEFLDWLSSRGPNYLEALQDRSVVRVAVNQEYVSFDHVLSAGDEVALFPPVTGGLGGCG</sequence>
<dbReference type="InterPro" id="IPR003749">
    <property type="entry name" value="ThiS/MoaD-like"/>
</dbReference>
<evidence type="ECO:0008006" key="5">
    <source>
        <dbReference type="Google" id="ProtNLM"/>
    </source>
</evidence>
<dbReference type="InterPro" id="IPR012675">
    <property type="entry name" value="Beta-grasp_dom_sf"/>
</dbReference>
<proteinExistence type="predicted"/>
<dbReference type="GO" id="GO:0000166">
    <property type="term" value="F:nucleotide binding"/>
    <property type="evidence" value="ECO:0007669"/>
    <property type="project" value="UniProtKB-KW"/>
</dbReference>
<dbReference type="InterPro" id="IPR010038">
    <property type="entry name" value="MoaD_arc-typ"/>
</dbReference>
<dbReference type="UniPathway" id="UPA00344"/>